<dbReference type="GO" id="GO:0009307">
    <property type="term" value="P:DNA restriction-modification system"/>
    <property type="evidence" value="ECO:0007669"/>
    <property type="project" value="UniProtKB-KW"/>
</dbReference>
<dbReference type="SUPFAM" id="SSF116734">
    <property type="entry name" value="DNA methylase specificity domain"/>
    <property type="match status" value="1"/>
</dbReference>
<dbReference type="InterPro" id="IPR044946">
    <property type="entry name" value="Restrct_endonuc_typeI_TRD_sf"/>
</dbReference>
<evidence type="ECO:0000259" key="4">
    <source>
        <dbReference type="Pfam" id="PF01420"/>
    </source>
</evidence>
<dbReference type="Proteomes" id="UP000461010">
    <property type="component" value="Unassembled WGS sequence"/>
</dbReference>
<dbReference type="Proteomes" id="UP000472839">
    <property type="component" value="Unassembled WGS sequence"/>
</dbReference>
<evidence type="ECO:0000256" key="2">
    <source>
        <dbReference type="ARBA" id="ARBA00022747"/>
    </source>
</evidence>
<comment type="caution">
    <text evidence="6">The sequence shown here is derived from an EMBL/GenBank/DDBJ whole genome shotgun (WGS) entry which is preliminary data.</text>
</comment>
<dbReference type="Pfam" id="PF01420">
    <property type="entry name" value="Methylase_S"/>
    <property type="match status" value="1"/>
</dbReference>
<evidence type="ECO:0000313" key="7">
    <source>
        <dbReference type="Proteomes" id="UP000461010"/>
    </source>
</evidence>
<keyword evidence="6" id="KW-0255">Endonuclease</keyword>
<dbReference type="EMBL" id="WFKK01000011">
    <property type="protein sequence ID" value="KAB7889688.1"/>
    <property type="molecule type" value="Genomic_DNA"/>
</dbReference>
<name>A0A6L4WUA1_9BACT</name>
<dbReference type="EMBL" id="WFKJ01000061">
    <property type="protein sequence ID" value="KAB7887613.1"/>
    <property type="molecule type" value="Genomic_DNA"/>
</dbReference>
<dbReference type="GO" id="GO:0003677">
    <property type="term" value="F:DNA binding"/>
    <property type="evidence" value="ECO:0007669"/>
    <property type="project" value="UniProtKB-KW"/>
</dbReference>
<dbReference type="InterPro" id="IPR052021">
    <property type="entry name" value="Type-I_RS_S_subunit"/>
</dbReference>
<gene>
    <name evidence="5" type="ORF">GBG18_13890</name>
    <name evidence="6" type="ORF">GBG19_05285</name>
</gene>
<organism evidence="6 8">
    <name type="scientific">Poseidonibacter ostreae</name>
    <dbReference type="NCBI Taxonomy" id="2654171"/>
    <lineage>
        <taxon>Bacteria</taxon>
        <taxon>Pseudomonadati</taxon>
        <taxon>Campylobacterota</taxon>
        <taxon>Epsilonproteobacteria</taxon>
        <taxon>Campylobacterales</taxon>
        <taxon>Arcobacteraceae</taxon>
        <taxon>Poseidonibacter</taxon>
    </lineage>
</organism>
<reference evidence="7 8" key="1">
    <citation type="submission" date="2019-10" db="EMBL/GenBank/DDBJ databases">
        <title>Poseidonibacter ostreae sp. nov., isolated from the gut of the Ostrea denselamellosa.</title>
        <authorList>
            <person name="Choi A."/>
        </authorList>
    </citation>
    <scope>NUCLEOTIDE SEQUENCE [LARGE SCALE GENOMIC DNA]</scope>
    <source>
        <strain evidence="6 8">SJOD-M-33</strain>
        <strain evidence="5 7">SJOD-M-5</strain>
    </source>
</reference>
<evidence type="ECO:0000256" key="3">
    <source>
        <dbReference type="ARBA" id="ARBA00023125"/>
    </source>
</evidence>
<dbReference type="PANTHER" id="PTHR30408">
    <property type="entry name" value="TYPE-1 RESTRICTION ENZYME ECOKI SPECIFICITY PROTEIN"/>
    <property type="match status" value="1"/>
</dbReference>
<dbReference type="GO" id="GO:0004519">
    <property type="term" value="F:endonuclease activity"/>
    <property type="evidence" value="ECO:0007669"/>
    <property type="project" value="UniProtKB-KW"/>
</dbReference>
<keyword evidence="2" id="KW-0680">Restriction system</keyword>
<comment type="similarity">
    <text evidence="1">Belongs to the type-I restriction system S methylase family.</text>
</comment>
<evidence type="ECO:0000313" key="5">
    <source>
        <dbReference type="EMBL" id="KAB7887613.1"/>
    </source>
</evidence>
<feature type="domain" description="Type I restriction modification DNA specificity" evidence="4">
    <location>
        <begin position="14"/>
        <end position="174"/>
    </location>
</feature>
<proteinExistence type="inferred from homology"/>
<keyword evidence="3" id="KW-0238">DNA-binding</keyword>
<dbReference type="InterPro" id="IPR000055">
    <property type="entry name" value="Restrct_endonuc_typeI_TRD"/>
</dbReference>
<dbReference type="Gene3D" id="3.90.220.20">
    <property type="entry name" value="DNA methylase specificity domains"/>
    <property type="match status" value="1"/>
</dbReference>
<evidence type="ECO:0000256" key="1">
    <source>
        <dbReference type="ARBA" id="ARBA00010923"/>
    </source>
</evidence>
<evidence type="ECO:0000313" key="8">
    <source>
        <dbReference type="Proteomes" id="UP000472839"/>
    </source>
</evidence>
<keyword evidence="6" id="KW-0540">Nuclease</keyword>
<evidence type="ECO:0000313" key="6">
    <source>
        <dbReference type="EMBL" id="KAB7889688.1"/>
    </source>
</evidence>
<dbReference type="AlphaFoldDB" id="A0A6L4WUA1"/>
<keyword evidence="6" id="KW-0378">Hydrolase</keyword>
<sequence>MKMNHLTTIKTGLVLSRKKASQQSEFKKDYNVISLKSFSENGYYDHSFAEEFTANEEIKEENLLQKGDILIRLREPNIAVYIDEDYTDTIISSLAAIIRTKKSDVNPLFLVNYLNSSYVKKQLYSQGSAVSMLNVKFIGELEITLPKKETQDKVAEIQALSYKEIKLLNQLIEEKQKYTSKVFETIINQEITND</sequence>
<accession>A0A6L4WUA1</accession>
<keyword evidence="7" id="KW-1185">Reference proteome</keyword>
<protein>
    <submittedName>
        <fullName evidence="6">Restriction endonuclease subunit S</fullName>
    </submittedName>
</protein>
<dbReference type="PANTHER" id="PTHR30408:SF12">
    <property type="entry name" value="TYPE I RESTRICTION ENZYME MJAVIII SPECIFICITY SUBUNIT"/>
    <property type="match status" value="1"/>
</dbReference>